<sequence>MEERSGYMMIPADPGSSVVENFHLTAREEEILCLVIEAFIMNGVPISSLQLVQSFDLNLSSATIRSILAELSRKGMLFAPHRSAGRIPTERGYRFFITRMPARLPPFDPAQEEQMAIQKEYLRRNFQMEDVLEATSKILSMLTNHAGLVVAPSAERTILKHIELIDVGPDEILMVILTRSGTVYTKNITIEDRIPRGYLQQISRYLNEQFQGLDLQDVERQLGERPVGLEGELHQYASLLLKTLSVHFASMGQRNDVFITGLDRVVEELGSPELNVSRIYEMKDIFRGILRRAVDLDDIAVTIEGDRNPTLSGLTILAGSYRMGEKNIGAMGVVGPNRMNYRRVIRVLEYLRIIISGMMTRMNK</sequence>
<comment type="similarity">
    <text evidence="5">Belongs to the HrcA family.</text>
</comment>
<dbReference type="Gene3D" id="3.30.450.40">
    <property type="match status" value="1"/>
</dbReference>
<dbReference type="GO" id="GO:0003677">
    <property type="term" value="F:DNA binding"/>
    <property type="evidence" value="ECO:0007669"/>
    <property type="project" value="InterPro"/>
</dbReference>
<dbReference type="HAMAP" id="MF_00081">
    <property type="entry name" value="HrcA"/>
    <property type="match status" value="1"/>
</dbReference>
<dbReference type="Gene3D" id="1.10.10.10">
    <property type="entry name" value="Winged helix-like DNA-binding domain superfamily/Winged helix DNA-binding domain"/>
    <property type="match status" value="1"/>
</dbReference>
<dbReference type="InterPro" id="IPR029016">
    <property type="entry name" value="GAF-like_dom_sf"/>
</dbReference>
<feature type="domain" description="Heat-inducible transcription repressor HrcA C-terminal" evidence="6">
    <location>
        <begin position="129"/>
        <end position="345"/>
    </location>
</feature>
<evidence type="ECO:0000256" key="4">
    <source>
        <dbReference type="ARBA" id="ARBA00023163"/>
    </source>
</evidence>
<keyword evidence="2 5" id="KW-0805">Transcription regulation</keyword>
<evidence type="ECO:0000259" key="6">
    <source>
        <dbReference type="Pfam" id="PF01628"/>
    </source>
</evidence>
<comment type="caution">
    <text evidence="7">The sequence shown here is derived from an EMBL/GenBank/DDBJ whole genome shotgun (WGS) entry which is preliminary data.</text>
</comment>
<dbReference type="InterPro" id="IPR023120">
    <property type="entry name" value="WHTH_transcript_rep_HrcA_IDD"/>
</dbReference>
<dbReference type="PIRSF" id="PIRSF005485">
    <property type="entry name" value="HrcA"/>
    <property type="match status" value="1"/>
</dbReference>
<dbReference type="EMBL" id="WBUI01000032">
    <property type="protein sequence ID" value="KAB2929383.1"/>
    <property type="molecule type" value="Genomic_DNA"/>
</dbReference>
<proteinExistence type="inferred from homology"/>
<dbReference type="SUPFAM" id="SSF55781">
    <property type="entry name" value="GAF domain-like"/>
    <property type="match status" value="1"/>
</dbReference>
<keyword evidence="1 5" id="KW-0678">Repressor</keyword>
<dbReference type="AlphaFoldDB" id="A0A833GXY1"/>
<dbReference type="InterPro" id="IPR002571">
    <property type="entry name" value="HrcA"/>
</dbReference>
<dbReference type="Gene3D" id="3.30.390.60">
    <property type="entry name" value="Heat-inducible transcription repressor hrca homolog, domain 3"/>
    <property type="match status" value="1"/>
</dbReference>
<dbReference type="Pfam" id="PF01628">
    <property type="entry name" value="HrcA"/>
    <property type="match status" value="1"/>
</dbReference>
<dbReference type="Proteomes" id="UP000460298">
    <property type="component" value="Unassembled WGS sequence"/>
</dbReference>
<evidence type="ECO:0000256" key="3">
    <source>
        <dbReference type="ARBA" id="ARBA00023016"/>
    </source>
</evidence>
<dbReference type="InterPro" id="IPR021153">
    <property type="entry name" value="HrcA_C"/>
</dbReference>
<evidence type="ECO:0000256" key="2">
    <source>
        <dbReference type="ARBA" id="ARBA00023015"/>
    </source>
</evidence>
<evidence type="ECO:0000256" key="5">
    <source>
        <dbReference type="HAMAP-Rule" id="MF_00081"/>
    </source>
</evidence>
<dbReference type="SUPFAM" id="SSF46785">
    <property type="entry name" value="Winged helix' DNA-binding domain"/>
    <property type="match status" value="1"/>
</dbReference>
<organism evidence="7 8">
    <name type="scientific">Leptonema illini</name>
    <dbReference type="NCBI Taxonomy" id="183"/>
    <lineage>
        <taxon>Bacteria</taxon>
        <taxon>Pseudomonadati</taxon>
        <taxon>Spirochaetota</taxon>
        <taxon>Spirochaetia</taxon>
        <taxon>Leptospirales</taxon>
        <taxon>Leptospiraceae</taxon>
        <taxon>Leptonema</taxon>
    </lineage>
</organism>
<comment type="function">
    <text evidence="5">Negative regulator of class I heat shock genes (grpE-dnaK-dnaJ and groELS operons). Prevents heat-shock induction of these operons.</text>
</comment>
<evidence type="ECO:0000256" key="1">
    <source>
        <dbReference type="ARBA" id="ARBA00022491"/>
    </source>
</evidence>
<protein>
    <recommendedName>
        <fullName evidence="5">Heat-inducible transcription repressor HrcA</fullName>
    </recommendedName>
</protein>
<evidence type="ECO:0000313" key="7">
    <source>
        <dbReference type="EMBL" id="KAB2929383.1"/>
    </source>
</evidence>
<reference evidence="7 8" key="1">
    <citation type="submission" date="2019-10" db="EMBL/GenBank/DDBJ databases">
        <title>Extracellular Electron Transfer in a Candidatus Methanoperedens spp. Enrichment Culture.</title>
        <authorList>
            <person name="Berger S."/>
            <person name="Rangel Shaw D."/>
            <person name="Berben T."/>
            <person name="In 'T Zandt M."/>
            <person name="Frank J."/>
            <person name="Reimann J."/>
            <person name="Jetten M.S.M."/>
            <person name="Welte C.U."/>
        </authorList>
    </citation>
    <scope>NUCLEOTIDE SEQUENCE [LARGE SCALE GENOMIC DNA]</scope>
    <source>
        <strain evidence="7">SB12</strain>
    </source>
</reference>
<name>A0A833GXY1_9LEPT</name>
<dbReference type="InterPro" id="IPR036390">
    <property type="entry name" value="WH_DNA-bd_sf"/>
</dbReference>
<keyword evidence="3 5" id="KW-0346">Stress response</keyword>
<dbReference type="InterPro" id="IPR036388">
    <property type="entry name" value="WH-like_DNA-bd_sf"/>
</dbReference>
<dbReference type="GO" id="GO:0045892">
    <property type="term" value="P:negative regulation of DNA-templated transcription"/>
    <property type="evidence" value="ECO:0007669"/>
    <property type="project" value="UniProtKB-UniRule"/>
</dbReference>
<keyword evidence="4 5" id="KW-0804">Transcription</keyword>
<dbReference type="PANTHER" id="PTHR34824:SF1">
    <property type="entry name" value="HEAT-INDUCIBLE TRANSCRIPTION REPRESSOR HRCA"/>
    <property type="match status" value="1"/>
</dbReference>
<dbReference type="NCBIfam" id="TIGR00331">
    <property type="entry name" value="hrcA"/>
    <property type="match status" value="1"/>
</dbReference>
<accession>A0A833GXY1</accession>
<evidence type="ECO:0000313" key="8">
    <source>
        <dbReference type="Proteomes" id="UP000460298"/>
    </source>
</evidence>
<dbReference type="PANTHER" id="PTHR34824">
    <property type="entry name" value="HEAT-INDUCIBLE TRANSCRIPTION REPRESSOR HRCA"/>
    <property type="match status" value="1"/>
</dbReference>
<gene>
    <name evidence="5 7" type="primary">hrcA</name>
    <name evidence="7" type="ORF">F9K24_20120</name>
</gene>